<dbReference type="RefSeq" id="WP_382337675.1">
    <property type="nucleotide sequence ID" value="NZ_JBHSSO010000066.1"/>
</dbReference>
<dbReference type="Proteomes" id="UP001596258">
    <property type="component" value="Unassembled WGS sequence"/>
</dbReference>
<dbReference type="InterPro" id="IPR007337">
    <property type="entry name" value="RelB/DinJ"/>
</dbReference>
<sequence>MTIRMDLNRKYAAEKVANNLGIDLTAAVNLFISQMIKENGLPFKPTNEPLESGLQRALEDVKNGDTTKYTLDEFIEHVKNLGE</sequence>
<dbReference type="InterPro" id="IPR013321">
    <property type="entry name" value="Arc_rbn_hlx_hlx"/>
</dbReference>
<comment type="caution">
    <text evidence="1">The sequence shown here is derived from an EMBL/GenBank/DDBJ whole genome shotgun (WGS) entry which is preliminary data.</text>
</comment>
<dbReference type="Pfam" id="PF04221">
    <property type="entry name" value="RelB"/>
    <property type="match status" value="1"/>
</dbReference>
<reference evidence="2" key="1">
    <citation type="journal article" date="2019" name="Int. J. Syst. Evol. Microbiol.">
        <title>The Global Catalogue of Microorganisms (GCM) 10K type strain sequencing project: providing services to taxonomists for standard genome sequencing and annotation.</title>
        <authorList>
            <consortium name="The Broad Institute Genomics Platform"/>
            <consortium name="The Broad Institute Genome Sequencing Center for Infectious Disease"/>
            <person name="Wu L."/>
            <person name="Ma J."/>
        </authorList>
    </citation>
    <scope>NUCLEOTIDE SEQUENCE [LARGE SCALE GENOMIC DNA]</scope>
    <source>
        <strain evidence="2">CCM 8893</strain>
    </source>
</reference>
<keyword evidence="2" id="KW-1185">Reference proteome</keyword>
<dbReference type="NCBIfam" id="TIGR02384">
    <property type="entry name" value="RelB_DinJ"/>
    <property type="match status" value="1"/>
</dbReference>
<evidence type="ECO:0000313" key="2">
    <source>
        <dbReference type="Proteomes" id="UP001596258"/>
    </source>
</evidence>
<protein>
    <submittedName>
        <fullName evidence="1">Type II toxin-antitoxin system RelB/DinJ family antitoxin</fullName>
    </submittedName>
</protein>
<organism evidence="1 2">
    <name type="scientific">Levilactobacillus angrenensis</name>
    <dbReference type="NCBI Taxonomy" id="2486020"/>
    <lineage>
        <taxon>Bacteria</taxon>
        <taxon>Bacillati</taxon>
        <taxon>Bacillota</taxon>
        <taxon>Bacilli</taxon>
        <taxon>Lactobacillales</taxon>
        <taxon>Lactobacillaceae</taxon>
        <taxon>Levilactobacillus</taxon>
    </lineage>
</organism>
<gene>
    <name evidence="1" type="ORF">ACFP1M_09035</name>
</gene>
<name>A0ABW1UBS2_9LACO</name>
<dbReference type="EMBL" id="JBHSSO010000066">
    <property type="protein sequence ID" value="MFC6290311.1"/>
    <property type="molecule type" value="Genomic_DNA"/>
</dbReference>
<dbReference type="Gene3D" id="1.10.1220.10">
    <property type="entry name" value="Met repressor-like"/>
    <property type="match status" value="1"/>
</dbReference>
<proteinExistence type="predicted"/>
<accession>A0ABW1UBS2</accession>
<evidence type="ECO:0000313" key="1">
    <source>
        <dbReference type="EMBL" id="MFC6290311.1"/>
    </source>
</evidence>